<organism evidence="1 2">
    <name type="scientific">Trichonephila inaurata madagascariensis</name>
    <dbReference type="NCBI Taxonomy" id="2747483"/>
    <lineage>
        <taxon>Eukaryota</taxon>
        <taxon>Metazoa</taxon>
        <taxon>Ecdysozoa</taxon>
        <taxon>Arthropoda</taxon>
        <taxon>Chelicerata</taxon>
        <taxon>Arachnida</taxon>
        <taxon>Araneae</taxon>
        <taxon>Araneomorphae</taxon>
        <taxon>Entelegynae</taxon>
        <taxon>Araneoidea</taxon>
        <taxon>Nephilidae</taxon>
        <taxon>Trichonephila</taxon>
        <taxon>Trichonephila inaurata</taxon>
    </lineage>
</organism>
<proteinExistence type="predicted"/>
<keyword evidence="2" id="KW-1185">Reference proteome</keyword>
<sequence>MTVRKKHVTSMRGWKTCNHFQGQTFELGKSKGHLFSAIPGVKCGEEHKHCHSRWPIYLHGVRPLRGRRSLFLKGKEELFFFLAVSAVL</sequence>
<name>A0A8X6X8J7_9ARAC</name>
<dbReference type="Proteomes" id="UP000886998">
    <property type="component" value="Unassembled WGS sequence"/>
</dbReference>
<reference evidence="1" key="1">
    <citation type="submission" date="2020-08" db="EMBL/GenBank/DDBJ databases">
        <title>Multicomponent nature underlies the extraordinary mechanical properties of spider dragline silk.</title>
        <authorList>
            <person name="Kono N."/>
            <person name="Nakamura H."/>
            <person name="Mori M."/>
            <person name="Yoshida Y."/>
            <person name="Ohtoshi R."/>
            <person name="Malay A.D."/>
            <person name="Moran D.A.P."/>
            <person name="Tomita M."/>
            <person name="Numata K."/>
            <person name="Arakawa K."/>
        </authorList>
    </citation>
    <scope>NUCLEOTIDE SEQUENCE</scope>
</reference>
<gene>
    <name evidence="1" type="ORF">TNIN_179951</name>
</gene>
<dbReference type="EMBL" id="BMAV01006671">
    <property type="protein sequence ID" value="GFY48823.1"/>
    <property type="molecule type" value="Genomic_DNA"/>
</dbReference>
<dbReference type="AlphaFoldDB" id="A0A8X6X8J7"/>
<protein>
    <submittedName>
        <fullName evidence="1">Uncharacterized protein</fullName>
    </submittedName>
</protein>
<evidence type="ECO:0000313" key="2">
    <source>
        <dbReference type="Proteomes" id="UP000886998"/>
    </source>
</evidence>
<comment type="caution">
    <text evidence="1">The sequence shown here is derived from an EMBL/GenBank/DDBJ whole genome shotgun (WGS) entry which is preliminary data.</text>
</comment>
<evidence type="ECO:0000313" key="1">
    <source>
        <dbReference type="EMBL" id="GFY48823.1"/>
    </source>
</evidence>
<accession>A0A8X6X8J7</accession>